<accession>A0ACC0LQ14</accession>
<evidence type="ECO:0000313" key="1">
    <source>
        <dbReference type="EMBL" id="KAI8530714.1"/>
    </source>
</evidence>
<dbReference type="EMBL" id="CM046398">
    <property type="protein sequence ID" value="KAI8530714.1"/>
    <property type="molecule type" value="Genomic_DNA"/>
</dbReference>
<gene>
    <name evidence="1" type="ORF">RHMOL_Rhmol11G0080900</name>
</gene>
<name>A0ACC0LQ14_RHOML</name>
<dbReference type="Proteomes" id="UP001062846">
    <property type="component" value="Chromosome 11"/>
</dbReference>
<protein>
    <submittedName>
        <fullName evidence="1">Uncharacterized protein</fullName>
    </submittedName>
</protein>
<comment type="caution">
    <text evidence="1">The sequence shown here is derived from an EMBL/GenBank/DDBJ whole genome shotgun (WGS) entry which is preliminary data.</text>
</comment>
<evidence type="ECO:0000313" key="2">
    <source>
        <dbReference type="Proteomes" id="UP001062846"/>
    </source>
</evidence>
<sequence>MENPDHVVVTIDQENTKNQSPDRSQPKDPTSTPQLLHAITRKQTLRRLSFSKPKSRNIEFNLSSATRLRIRESEDLQPLNPSYTTSDDDDSSSDDDDEDLDVDEGVHNVSFFSSYNAVVLL</sequence>
<proteinExistence type="predicted"/>
<reference evidence="1" key="1">
    <citation type="submission" date="2022-02" db="EMBL/GenBank/DDBJ databases">
        <title>Plant Genome Project.</title>
        <authorList>
            <person name="Zhang R.-G."/>
        </authorList>
    </citation>
    <scope>NUCLEOTIDE SEQUENCE</scope>
    <source>
        <strain evidence="1">AT1</strain>
    </source>
</reference>
<keyword evidence="2" id="KW-1185">Reference proteome</keyword>
<organism evidence="1 2">
    <name type="scientific">Rhododendron molle</name>
    <name type="common">Chinese azalea</name>
    <name type="synonym">Azalea mollis</name>
    <dbReference type="NCBI Taxonomy" id="49168"/>
    <lineage>
        <taxon>Eukaryota</taxon>
        <taxon>Viridiplantae</taxon>
        <taxon>Streptophyta</taxon>
        <taxon>Embryophyta</taxon>
        <taxon>Tracheophyta</taxon>
        <taxon>Spermatophyta</taxon>
        <taxon>Magnoliopsida</taxon>
        <taxon>eudicotyledons</taxon>
        <taxon>Gunneridae</taxon>
        <taxon>Pentapetalae</taxon>
        <taxon>asterids</taxon>
        <taxon>Ericales</taxon>
        <taxon>Ericaceae</taxon>
        <taxon>Ericoideae</taxon>
        <taxon>Rhodoreae</taxon>
        <taxon>Rhododendron</taxon>
    </lineage>
</organism>